<accession>A0A6H1U7I1</accession>
<keyword evidence="5" id="KW-0150">Chloroplast</keyword>
<dbReference type="GO" id="GO:0003677">
    <property type="term" value="F:DNA binding"/>
    <property type="evidence" value="ECO:0007669"/>
    <property type="project" value="UniProtKB-KW"/>
</dbReference>
<evidence type="ECO:0000256" key="2">
    <source>
        <dbReference type="ARBA" id="ARBA00023125"/>
    </source>
</evidence>
<proteinExistence type="predicted"/>
<keyword evidence="5" id="KW-0934">Plastid</keyword>
<dbReference type="InterPro" id="IPR012318">
    <property type="entry name" value="HTH_CRP"/>
</dbReference>
<dbReference type="EMBL" id="MT193838">
    <property type="protein sequence ID" value="QIZ74615.1"/>
    <property type="molecule type" value="Genomic_DNA"/>
</dbReference>
<dbReference type="GO" id="GO:0006355">
    <property type="term" value="P:regulation of DNA-templated transcription"/>
    <property type="evidence" value="ECO:0007669"/>
    <property type="project" value="InterPro"/>
</dbReference>
<evidence type="ECO:0000313" key="5">
    <source>
        <dbReference type="EMBL" id="QIZ74615.1"/>
    </source>
</evidence>
<organism evidence="5">
    <name type="scientific">Caulacanthus okamurae</name>
    <dbReference type="NCBI Taxonomy" id="152008"/>
    <lineage>
        <taxon>Eukaryota</taxon>
        <taxon>Rhodophyta</taxon>
        <taxon>Florideophyceae</taxon>
        <taxon>Rhodymeniophycidae</taxon>
        <taxon>Gigartinales</taxon>
        <taxon>Caulacanthaceae</taxon>
        <taxon>Caulacanthus</taxon>
    </lineage>
</organism>
<dbReference type="RefSeq" id="YP_009773998.1">
    <property type="nucleotide sequence ID" value="NC_047434.1"/>
</dbReference>
<sequence length="212" mass="25102">MRWIKQFLKLEVPFYIYKLKQGDSIIYINNNESFIILHGTMYISKIFKNKTTTALGILEAGNIINNQVPPTNCYYKTYAITDTFLLSFKWEQLINYKHYNNQQLYIQLLELHRLTIKKYEVMNTILSHKDVRNRVSQLILTLLNDTGIIQKTAVIIPYNISQSIVSDITGSTRSRINKILRSFHHKQIIEYTYDKRISTKHPLMFIYSRSIK</sequence>
<gene>
    <name evidence="5" type="primary">ntcA</name>
</gene>
<dbReference type="GeneID" id="54615600"/>
<protein>
    <submittedName>
        <fullName evidence="5">Global nitrogen transcriptional regulator</fullName>
    </submittedName>
</protein>
<dbReference type="InterPro" id="IPR014710">
    <property type="entry name" value="RmlC-like_jellyroll"/>
</dbReference>
<keyword evidence="2" id="KW-0238">DNA-binding</keyword>
<evidence type="ECO:0000256" key="3">
    <source>
        <dbReference type="ARBA" id="ARBA00023163"/>
    </source>
</evidence>
<dbReference type="SUPFAM" id="SSF51206">
    <property type="entry name" value="cAMP-binding domain-like"/>
    <property type="match status" value="1"/>
</dbReference>
<dbReference type="Gene3D" id="2.60.120.10">
    <property type="entry name" value="Jelly Rolls"/>
    <property type="match status" value="1"/>
</dbReference>
<keyword evidence="3" id="KW-0804">Transcription</keyword>
<dbReference type="SUPFAM" id="SSF46785">
    <property type="entry name" value="Winged helix' DNA-binding domain"/>
    <property type="match status" value="1"/>
</dbReference>
<dbReference type="AlphaFoldDB" id="A0A6H1U7I1"/>
<evidence type="ECO:0000259" key="4">
    <source>
        <dbReference type="PROSITE" id="PS51063"/>
    </source>
</evidence>
<dbReference type="InterPro" id="IPR018490">
    <property type="entry name" value="cNMP-bd_dom_sf"/>
</dbReference>
<name>A0A6H1U7I1_9FLOR</name>
<reference evidence="5" key="1">
    <citation type="submission" date="2020-03" db="EMBL/GenBank/DDBJ databases">
        <title>Complete organellar genome analysis of the invasive marine red alga Caulacanthus okamurae (Caulacanthaceae, Rhodophyta) from Moss Landing, California, USA.</title>
        <authorList>
            <person name="Hughey J.R."/>
        </authorList>
    </citation>
    <scope>NUCLEOTIDE SEQUENCE</scope>
</reference>
<keyword evidence="1" id="KW-0805">Transcription regulation</keyword>
<feature type="domain" description="HTH crp-type" evidence="4">
    <location>
        <begin position="129"/>
        <end position="212"/>
    </location>
</feature>
<dbReference type="InterPro" id="IPR036390">
    <property type="entry name" value="WH_DNA-bd_sf"/>
</dbReference>
<dbReference type="PROSITE" id="PS51063">
    <property type="entry name" value="HTH_CRP_2"/>
    <property type="match status" value="1"/>
</dbReference>
<evidence type="ECO:0000256" key="1">
    <source>
        <dbReference type="ARBA" id="ARBA00023015"/>
    </source>
</evidence>
<geneLocation type="chloroplast" evidence="5"/>